<dbReference type="AlphaFoldDB" id="A0A3M6EZY6"/>
<evidence type="ECO:0000259" key="1">
    <source>
        <dbReference type="Pfam" id="PF22807"/>
    </source>
</evidence>
<dbReference type="Gene3D" id="2.120.10.30">
    <property type="entry name" value="TolB, C-terminal domain"/>
    <property type="match status" value="1"/>
</dbReference>
<dbReference type="InterPro" id="IPR054539">
    <property type="entry name" value="Beta-prop_PDH"/>
</dbReference>
<reference evidence="2 3" key="1">
    <citation type="submission" date="2018-08" db="EMBL/GenBank/DDBJ databases">
        <title>Recombination of ecologically and evolutionarily significant loci maintains genetic cohesion in the Pseudomonas syringae species complex.</title>
        <authorList>
            <person name="Dillon M."/>
            <person name="Thakur S."/>
            <person name="Almeida R.N.D."/>
            <person name="Weir B.S."/>
            <person name="Guttman D.S."/>
        </authorList>
    </citation>
    <scope>NUCLEOTIDE SEQUENCE [LARGE SCALE GENOMIC DNA]</scope>
    <source>
        <strain evidence="2 3">ICMP 7496</strain>
    </source>
</reference>
<dbReference type="InterPro" id="IPR011041">
    <property type="entry name" value="Quinoprot_gluc/sorb_DH_b-prop"/>
</dbReference>
<dbReference type="PANTHER" id="PTHR33546:SF1">
    <property type="entry name" value="LARGE, MULTIFUNCTIONAL SECRETED PROTEIN"/>
    <property type="match status" value="1"/>
</dbReference>
<protein>
    <submittedName>
        <fullName evidence="2">L-sorbosone dehydrogenase</fullName>
    </submittedName>
</protein>
<feature type="domain" description="Pyrroloquinoline quinone-dependent pyranose dehydrogenase beta-propeller" evidence="1">
    <location>
        <begin position="444"/>
        <end position="552"/>
    </location>
</feature>
<dbReference type="EMBL" id="RBUY01000121">
    <property type="protein sequence ID" value="RMV73879.1"/>
    <property type="molecule type" value="Genomic_DNA"/>
</dbReference>
<dbReference type="PANTHER" id="PTHR33546">
    <property type="entry name" value="LARGE, MULTIFUNCTIONAL SECRETED PROTEIN-RELATED"/>
    <property type="match status" value="1"/>
</dbReference>
<organism evidence="2 3">
    <name type="scientific">Pseudomonas caricapapayae</name>
    <dbReference type="NCBI Taxonomy" id="46678"/>
    <lineage>
        <taxon>Bacteria</taxon>
        <taxon>Pseudomonadati</taxon>
        <taxon>Pseudomonadota</taxon>
        <taxon>Gammaproteobacteria</taxon>
        <taxon>Pseudomonadales</taxon>
        <taxon>Pseudomonadaceae</taxon>
        <taxon>Pseudomonas</taxon>
    </lineage>
</organism>
<gene>
    <name evidence="2" type="ORF">ALP05_05032</name>
</gene>
<dbReference type="InterPro" id="IPR011042">
    <property type="entry name" value="6-blade_b-propeller_TolB-like"/>
</dbReference>
<dbReference type="Pfam" id="PF22807">
    <property type="entry name" value="TrAA12"/>
    <property type="match status" value="2"/>
</dbReference>
<name>A0A3M6EZY6_9PSED</name>
<sequence>MTLRDAIEWFRPVSGLMSGSPPAARLPMSKHSGVRHSLDSFTVAGAAPGSDLGIHTGFPVSPCQSRIAEHLKQTAKGRGLGWERQSTPSLWNLIEPRWLAVPLSVTGPRPCLWRFTMFKLRPHYAVLLLVAGGLAACGESSTLQVSDGTGPSPKLPEPNKTLIPTVNIAPAIGWEKGARPVAAPGTQVAAFAENLDHPRWLYVLPNGDVLVAETNSPAKPDDSKGIRGWVMEKVMGRAGAGVPSANRITLLRDLDKDGVAETRTVFLQNLNSPFGMTLVGNKLYVADTDRLISFPYETGQTSISAQPTKVVDLPGGTLNHHWTKNVIASKDGSKLYVTVGSNSNVAENGMDKEEGRAAIWEVDAATGNHRIFASGLRNPNGMDWEPKTGKLWTAVNERDEIGSDLVPDYVTSVQDGAFYGWPYSYYGQHVDERVKPQNPALVAKAIAPDYAVGPHTASLGLVFADGKTLAAPFNEGLFIGQHGSWNRKPHSGYKVVFVPFSGGKPNGAPVDVLTGFLNKDEKAMGRPVGVVNDQRGGLLVADDVGNKIWRVTSAKAAQ</sequence>
<proteinExistence type="predicted"/>
<dbReference type="Proteomes" id="UP000269872">
    <property type="component" value="Unassembled WGS sequence"/>
</dbReference>
<comment type="caution">
    <text evidence="2">The sequence shown here is derived from an EMBL/GenBank/DDBJ whole genome shotgun (WGS) entry which is preliminary data.</text>
</comment>
<evidence type="ECO:0000313" key="3">
    <source>
        <dbReference type="Proteomes" id="UP000269872"/>
    </source>
</evidence>
<evidence type="ECO:0000313" key="2">
    <source>
        <dbReference type="EMBL" id="RMV73879.1"/>
    </source>
</evidence>
<dbReference type="SUPFAM" id="SSF50952">
    <property type="entry name" value="Soluble quinoprotein glucose dehydrogenase"/>
    <property type="match status" value="1"/>
</dbReference>
<accession>A0A3M6EZY6</accession>
<feature type="domain" description="Pyrroloquinoline quinone-dependent pyranose dehydrogenase beta-propeller" evidence="1">
    <location>
        <begin position="260"/>
        <end position="402"/>
    </location>
</feature>